<evidence type="ECO:0000313" key="1">
    <source>
        <dbReference type="EMBL" id="MBB5284459.1"/>
    </source>
</evidence>
<sequence>MIIVFSLYTTLYMLLLSLGRYVTARAERPPEP</sequence>
<organism evidence="1 2">
    <name type="scientific">Rhabdobacter roseus</name>
    <dbReference type="NCBI Taxonomy" id="1655419"/>
    <lineage>
        <taxon>Bacteria</taxon>
        <taxon>Pseudomonadati</taxon>
        <taxon>Bacteroidota</taxon>
        <taxon>Cytophagia</taxon>
        <taxon>Cytophagales</taxon>
        <taxon>Cytophagaceae</taxon>
        <taxon>Rhabdobacter</taxon>
    </lineage>
</organism>
<proteinExistence type="predicted"/>
<name>A0A840TXT8_9BACT</name>
<evidence type="ECO:0000313" key="2">
    <source>
        <dbReference type="Proteomes" id="UP000557307"/>
    </source>
</evidence>
<accession>A0A840TXT8</accession>
<dbReference type="EMBL" id="JACHGF010000003">
    <property type="protein sequence ID" value="MBB5284459.1"/>
    <property type="molecule type" value="Genomic_DNA"/>
</dbReference>
<comment type="caution">
    <text evidence="1">The sequence shown here is derived from an EMBL/GenBank/DDBJ whole genome shotgun (WGS) entry which is preliminary data.</text>
</comment>
<protein>
    <submittedName>
        <fullName evidence="1">Uncharacterized protein</fullName>
    </submittedName>
</protein>
<gene>
    <name evidence="1" type="ORF">HNQ92_002602</name>
</gene>
<dbReference type="AlphaFoldDB" id="A0A840TXT8"/>
<keyword evidence="2" id="KW-1185">Reference proteome</keyword>
<dbReference type="Proteomes" id="UP000557307">
    <property type="component" value="Unassembled WGS sequence"/>
</dbReference>
<reference evidence="1 2" key="1">
    <citation type="submission" date="2020-08" db="EMBL/GenBank/DDBJ databases">
        <title>Genomic Encyclopedia of Type Strains, Phase IV (KMG-IV): sequencing the most valuable type-strain genomes for metagenomic binning, comparative biology and taxonomic classification.</title>
        <authorList>
            <person name="Goeker M."/>
        </authorList>
    </citation>
    <scope>NUCLEOTIDE SEQUENCE [LARGE SCALE GENOMIC DNA]</scope>
    <source>
        <strain evidence="1 2">DSM 105074</strain>
    </source>
</reference>